<sequence length="462" mass="52116">MPTPLTTPLTSASWPILLIIGLLSTLASYVIVSPRQIFSSHSPKQTRDQYPIFGALRYFSSRWDFYRDAIAESKTGSFSFYIGKYGAVGLSGSRARKDYFESKDLSFRAGTSLTSRVPKPPRLIQGGKSVQRSDLFHDYFNRRINRMLSRDNFGKYLPAMIQDIQSRLFSFGPSGTTDPFISINRLVFQITVRNLGCNDIANNPVLLDKTCSIYETMERSYNPYIIIFPWIVKLFTPSFAKQSIAGTRLFYILKGIIEERKRTGRRESDTMQYLMDQGDGTGKIIGFIISALFAGVVNSGINAAWLLCYLATSPHWTSQIHTEVLNAVTKYSPDSEASLSDRLAALPLQAWEKDFSMLELCLKESMRVQGQGVFQRRNISGEDVSVGGEVVPNGAFALYHIADTHRDEMIYKDPEIWDPARYLPDRNEGPNKFDYLGWGTGRHPCPGMRFAKLEIKLIVASS</sequence>
<dbReference type="PANTHER" id="PTHR24286">
    <property type="entry name" value="CYTOCHROME P450 26"/>
    <property type="match status" value="1"/>
</dbReference>
<name>A0ABR4CYZ0_9HELO</name>
<dbReference type="Gene3D" id="1.10.630.10">
    <property type="entry name" value="Cytochrome P450"/>
    <property type="match status" value="1"/>
</dbReference>
<dbReference type="InterPro" id="IPR001128">
    <property type="entry name" value="Cyt_P450"/>
</dbReference>
<evidence type="ECO:0000256" key="3">
    <source>
        <dbReference type="ARBA" id="ARBA00022617"/>
    </source>
</evidence>
<reference evidence="9 10" key="1">
    <citation type="journal article" date="2024" name="Commun. Biol.">
        <title>Comparative genomic analysis of thermophilic fungi reveals convergent evolutionary adaptations and gene losses.</title>
        <authorList>
            <person name="Steindorff A.S."/>
            <person name="Aguilar-Pontes M.V."/>
            <person name="Robinson A.J."/>
            <person name="Andreopoulos B."/>
            <person name="LaButti K."/>
            <person name="Kuo A."/>
            <person name="Mondo S."/>
            <person name="Riley R."/>
            <person name="Otillar R."/>
            <person name="Haridas S."/>
            <person name="Lipzen A."/>
            <person name="Grimwood J."/>
            <person name="Schmutz J."/>
            <person name="Clum A."/>
            <person name="Reid I.D."/>
            <person name="Moisan M.C."/>
            <person name="Butler G."/>
            <person name="Nguyen T.T.M."/>
            <person name="Dewar K."/>
            <person name="Conant G."/>
            <person name="Drula E."/>
            <person name="Henrissat B."/>
            <person name="Hansel C."/>
            <person name="Singer S."/>
            <person name="Hutchinson M.I."/>
            <person name="de Vries R.P."/>
            <person name="Natvig D.O."/>
            <person name="Powell A.J."/>
            <person name="Tsang A."/>
            <person name="Grigoriev I.V."/>
        </authorList>
    </citation>
    <scope>NUCLEOTIDE SEQUENCE [LARGE SCALE GENOMIC DNA]</scope>
    <source>
        <strain evidence="9 10">CBS 494.80</strain>
    </source>
</reference>
<evidence type="ECO:0000256" key="6">
    <source>
        <dbReference type="ARBA" id="ARBA00023004"/>
    </source>
</evidence>
<protein>
    <recommendedName>
        <fullName evidence="11">Cytochrome P450</fullName>
    </recommendedName>
</protein>
<evidence type="ECO:0000256" key="1">
    <source>
        <dbReference type="ARBA" id="ARBA00001971"/>
    </source>
</evidence>
<dbReference type="InterPro" id="IPR036396">
    <property type="entry name" value="Cyt_P450_sf"/>
</dbReference>
<dbReference type="Proteomes" id="UP001595075">
    <property type="component" value="Unassembled WGS sequence"/>
</dbReference>
<comment type="similarity">
    <text evidence="2">Belongs to the cytochrome P450 family.</text>
</comment>
<comment type="cofactor">
    <cofactor evidence="1">
        <name>heme</name>
        <dbReference type="ChEBI" id="CHEBI:30413"/>
    </cofactor>
</comment>
<evidence type="ECO:0000256" key="4">
    <source>
        <dbReference type="ARBA" id="ARBA00022723"/>
    </source>
</evidence>
<evidence type="ECO:0000256" key="2">
    <source>
        <dbReference type="ARBA" id="ARBA00010617"/>
    </source>
</evidence>
<evidence type="ECO:0008006" key="11">
    <source>
        <dbReference type="Google" id="ProtNLM"/>
    </source>
</evidence>
<accession>A0ABR4CYZ0</accession>
<keyword evidence="7" id="KW-0503">Monooxygenase</keyword>
<feature type="transmembrane region" description="Helical" evidence="8">
    <location>
        <begin position="284"/>
        <end position="307"/>
    </location>
</feature>
<feature type="transmembrane region" description="Helical" evidence="8">
    <location>
        <begin position="12"/>
        <end position="32"/>
    </location>
</feature>
<dbReference type="Pfam" id="PF00067">
    <property type="entry name" value="p450"/>
    <property type="match status" value="1"/>
</dbReference>
<evidence type="ECO:0000256" key="7">
    <source>
        <dbReference type="ARBA" id="ARBA00023033"/>
    </source>
</evidence>
<gene>
    <name evidence="9" type="ORF">VTL71DRAFT_37</name>
</gene>
<keyword evidence="5" id="KW-0560">Oxidoreductase</keyword>
<proteinExistence type="inferred from homology"/>
<evidence type="ECO:0000313" key="9">
    <source>
        <dbReference type="EMBL" id="KAL2075095.1"/>
    </source>
</evidence>
<dbReference type="InterPro" id="IPR002403">
    <property type="entry name" value="Cyt_P450_E_grp-IV"/>
</dbReference>
<evidence type="ECO:0000313" key="10">
    <source>
        <dbReference type="Proteomes" id="UP001595075"/>
    </source>
</evidence>
<evidence type="ECO:0000256" key="5">
    <source>
        <dbReference type="ARBA" id="ARBA00023002"/>
    </source>
</evidence>
<keyword evidence="8" id="KW-1133">Transmembrane helix</keyword>
<dbReference type="PRINTS" id="PR00465">
    <property type="entry name" value="EP450IV"/>
</dbReference>
<dbReference type="PANTHER" id="PTHR24286:SF24">
    <property type="entry name" value="LANOSTEROL 14-ALPHA DEMETHYLASE"/>
    <property type="match status" value="1"/>
</dbReference>
<dbReference type="EMBL" id="JAZHXI010000001">
    <property type="protein sequence ID" value="KAL2075095.1"/>
    <property type="molecule type" value="Genomic_DNA"/>
</dbReference>
<keyword evidence="8" id="KW-0812">Transmembrane</keyword>
<keyword evidence="6" id="KW-0408">Iron</keyword>
<keyword evidence="4" id="KW-0479">Metal-binding</keyword>
<keyword evidence="8" id="KW-0472">Membrane</keyword>
<organism evidence="9 10">
    <name type="scientific">Oculimacula yallundae</name>
    <dbReference type="NCBI Taxonomy" id="86028"/>
    <lineage>
        <taxon>Eukaryota</taxon>
        <taxon>Fungi</taxon>
        <taxon>Dikarya</taxon>
        <taxon>Ascomycota</taxon>
        <taxon>Pezizomycotina</taxon>
        <taxon>Leotiomycetes</taxon>
        <taxon>Helotiales</taxon>
        <taxon>Ploettnerulaceae</taxon>
        <taxon>Oculimacula</taxon>
    </lineage>
</organism>
<evidence type="ECO:0000256" key="8">
    <source>
        <dbReference type="SAM" id="Phobius"/>
    </source>
</evidence>
<dbReference type="SUPFAM" id="SSF48264">
    <property type="entry name" value="Cytochrome P450"/>
    <property type="match status" value="1"/>
</dbReference>
<comment type="caution">
    <text evidence="9">The sequence shown here is derived from an EMBL/GenBank/DDBJ whole genome shotgun (WGS) entry which is preliminary data.</text>
</comment>
<keyword evidence="10" id="KW-1185">Reference proteome</keyword>
<keyword evidence="3" id="KW-0349">Heme</keyword>